<dbReference type="Proteomes" id="UP001321486">
    <property type="component" value="Chromosome"/>
</dbReference>
<evidence type="ECO:0000256" key="4">
    <source>
        <dbReference type="SAM" id="MobiDB-lite"/>
    </source>
</evidence>
<evidence type="ECO:0000259" key="5">
    <source>
        <dbReference type="Pfam" id="PF00534"/>
    </source>
</evidence>
<organism evidence="7 8">
    <name type="scientific">Frondihabitans sucicola</name>
    <dbReference type="NCBI Taxonomy" id="1268041"/>
    <lineage>
        <taxon>Bacteria</taxon>
        <taxon>Bacillati</taxon>
        <taxon>Actinomycetota</taxon>
        <taxon>Actinomycetes</taxon>
        <taxon>Micrococcales</taxon>
        <taxon>Microbacteriaceae</taxon>
        <taxon>Frondihabitans</taxon>
    </lineage>
</organism>
<keyword evidence="8" id="KW-1185">Reference proteome</keyword>
<evidence type="ECO:0000256" key="1">
    <source>
        <dbReference type="ARBA" id="ARBA00021292"/>
    </source>
</evidence>
<evidence type="ECO:0000256" key="3">
    <source>
        <dbReference type="ARBA" id="ARBA00022679"/>
    </source>
</evidence>
<accession>A0ABN6Y7E3</accession>
<sequence>MGDLLEVAVSDSGELVVRFVVPGFVDDDERVSGGNVYDRRLRDGLRGLGLEVVLLPLPVSGATELPGALSLLPDDALVLVDGLLAVAVAAAEALTAESSRLRLVLLAHMVASRLIEGDEGGQSAVARERAVLAAAWRIIATSRWTRSELITLGADPERVVVAPPGTDSADASTGSESGAARLLCVGAIAPHKGQDVVVEALAELASVPGWTCEFVGSLTAEPAFAARLEAEVTARGMADRISFTGVAVGATLDAAFAEADLVIAASRVESYGMAVAEALARAIPVLTTDAGGSRRRSRTRPPESPYRRATARRSPTPSGAG</sequence>
<reference evidence="8" key="1">
    <citation type="journal article" date="2019" name="Int. J. Syst. Evol. Microbiol.">
        <title>The Global Catalogue of Microorganisms (GCM) 10K type strain sequencing project: providing services to taxonomists for standard genome sequencing and annotation.</title>
        <authorList>
            <consortium name="The Broad Institute Genomics Platform"/>
            <consortium name="The Broad Institute Genome Sequencing Center for Infectious Disease"/>
            <person name="Wu L."/>
            <person name="Ma J."/>
        </authorList>
    </citation>
    <scope>NUCLEOTIDE SEQUENCE [LARGE SCALE GENOMIC DNA]</scope>
    <source>
        <strain evidence="8">NBRC 108728</strain>
    </source>
</reference>
<evidence type="ECO:0000259" key="6">
    <source>
        <dbReference type="Pfam" id="PF13439"/>
    </source>
</evidence>
<dbReference type="PANTHER" id="PTHR45947">
    <property type="entry name" value="SULFOQUINOVOSYL TRANSFERASE SQD2"/>
    <property type="match status" value="1"/>
</dbReference>
<dbReference type="InterPro" id="IPR050194">
    <property type="entry name" value="Glycosyltransferase_grp1"/>
</dbReference>
<name>A0ABN6Y7E3_9MICO</name>
<evidence type="ECO:0000313" key="8">
    <source>
        <dbReference type="Proteomes" id="UP001321486"/>
    </source>
</evidence>
<feature type="region of interest" description="Disordered" evidence="4">
    <location>
        <begin position="290"/>
        <end position="321"/>
    </location>
</feature>
<dbReference type="CDD" id="cd03801">
    <property type="entry name" value="GT4_PimA-like"/>
    <property type="match status" value="1"/>
</dbReference>
<keyword evidence="2" id="KW-0328">Glycosyltransferase</keyword>
<feature type="domain" description="Glycosyl transferase family 1" evidence="5">
    <location>
        <begin position="171"/>
        <end position="294"/>
    </location>
</feature>
<dbReference type="SUPFAM" id="SSF53756">
    <property type="entry name" value="UDP-Glycosyltransferase/glycogen phosphorylase"/>
    <property type="match status" value="1"/>
</dbReference>
<dbReference type="Gene3D" id="3.40.50.2000">
    <property type="entry name" value="Glycogen Phosphorylase B"/>
    <property type="match status" value="2"/>
</dbReference>
<evidence type="ECO:0000256" key="2">
    <source>
        <dbReference type="ARBA" id="ARBA00022676"/>
    </source>
</evidence>
<dbReference type="EMBL" id="AP027732">
    <property type="protein sequence ID" value="BDZ52067.1"/>
    <property type="molecule type" value="Genomic_DNA"/>
</dbReference>
<gene>
    <name evidence="7" type="ORF">GCM10025867_43080</name>
</gene>
<evidence type="ECO:0000313" key="7">
    <source>
        <dbReference type="EMBL" id="BDZ52067.1"/>
    </source>
</evidence>
<dbReference type="InterPro" id="IPR001296">
    <property type="entry name" value="Glyco_trans_1"/>
</dbReference>
<feature type="domain" description="Glycosyltransferase subfamily 4-like N-terminal" evidence="6">
    <location>
        <begin position="89"/>
        <end position="168"/>
    </location>
</feature>
<protein>
    <recommendedName>
        <fullName evidence="1">D-inositol 3-phosphate glycosyltransferase</fullName>
    </recommendedName>
</protein>
<dbReference type="PANTHER" id="PTHR45947:SF3">
    <property type="entry name" value="SULFOQUINOVOSYL TRANSFERASE SQD2"/>
    <property type="match status" value="1"/>
</dbReference>
<dbReference type="InterPro" id="IPR028098">
    <property type="entry name" value="Glyco_trans_4-like_N"/>
</dbReference>
<dbReference type="Pfam" id="PF00534">
    <property type="entry name" value="Glycos_transf_1"/>
    <property type="match status" value="1"/>
</dbReference>
<keyword evidence="3" id="KW-0808">Transferase</keyword>
<proteinExistence type="predicted"/>
<dbReference type="Pfam" id="PF13439">
    <property type="entry name" value="Glyco_transf_4"/>
    <property type="match status" value="1"/>
</dbReference>